<sequence length="241" mass="26715">MKIYFFSPTGRNCQEETEKLPGFKIEAPAEVRVQRGLCVRIPCNFTVGPSYTLTRDAIGIWYTCVSGRVAASTDSSRFPDTTNGRFIFTGKVSAGDCSFSISDAQPGDTDQYEFRLEDRDPLRFSYVGIQPSVSVINLKIPDIYPTKTLMADEEMTLTCTVLANCPGLSPTFTWEGSVNTERTQAHQLQHQDGKLSYRSNITFTPSPRDHNTSLTCIVTNKHGSANASITLKVDCESSAYY</sequence>
<evidence type="ECO:0000259" key="9">
    <source>
        <dbReference type="PROSITE" id="PS50835"/>
    </source>
</evidence>
<dbReference type="Gene3D" id="2.60.40.10">
    <property type="entry name" value="Immunoglobulins"/>
    <property type="match status" value="2"/>
</dbReference>
<evidence type="ECO:0000256" key="3">
    <source>
        <dbReference type="ARBA" id="ARBA00022734"/>
    </source>
</evidence>
<dbReference type="AlphaFoldDB" id="A0A6I8Q7E1"/>
<dbReference type="Pfam" id="PF08205">
    <property type="entry name" value="C2-set_2"/>
    <property type="match status" value="1"/>
</dbReference>
<dbReference type="PROSITE" id="PS50835">
    <property type="entry name" value="IG_LIKE"/>
    <property type="match status" value="1"/>
</dbReference>
<accession>A0A6I8Q7E1</accession>
<keyword evidence="6" id="KW-0472">Membrane</keyword>
<keyword evidence="2" id="KW-0812">Transmembrane</keyword>
<dbReference type="InParanoid" id="A0A6I8Q7E1"/>
<dbReference type="GO" id="GO:0030246">
    <property type="term" value="F:carbohydrate binding"/>
    <property type="evidence" value="ECO:0007669"/>
    <property type="project" value="UniProtKB-KW"/>
</dbReference>
<dbReference type="InterPro" id="IPR013783">
    <property type="entry name" value="Ig-like_fold"/>
</dbReference>
<keyword evidence="5" id="KW-1133">Transmembrane helix</keyword>
<evidence type="ECO:0000256" key="6">
    <source>
        <dbReference type="ARBA" id="ARBA00023136"/>
    </source>
</evidence>
<evidence type="ECO:0000313" key="10">
    <source>
        <dbReference type="Ensembl" id="ENSXETP00000065389"/>
    </source>
</evidence>
<dbReference type="InterPro" id="IPR051036">
    <property type="entry name" value="SIGLEC"/>
</dbReference>
<keyword evidence="4" id="KW-0130">Cell adhesion</keyword>
<protein>
    <recommendedName>
        <fullName evidence="9">Ig-like domain-containing protein</fullName>
    </recommendedName>
</protein>
<evidence type="ECO:0000256" key="2">
    <source>
        <dbReference type="ARBA" id="ARBA00022692"/>
    </source>
</evidence>
<dbReference type="InterPro" id="IPR007110">
    <property type="entry name" value="Ig-like_dom"/>
</dbReference>
<evidence type="ECO:0000256" key="7">
    <source>
        <dbReference type="ARBA" id="ARBA00023157"/>
    </source>
</evidence>
<evidence type="ECO:0000256" key="4">
    <source>
        <dbReference type="ARBA" id="ARBA00022889"/>
    </source>
</evidence>
<dbReference type="InterPro" id="IPR036179">
    <property type="entry name" value="Ig-like_dom_sf"/>
</dbReference>
<reference evidence="10" key="1">
    <citation type="journal article" date="2010" name="Science">
        <title>The genome of the Western clawed frog Xenopus tropicalis.</title>
        <authorList>
            <person name="Hellsten U."/>
            <person name="Harland R.M."/>
            <person name="Gilchrist M.J."/>
            <person name="Hendrix D."/>
            <person name="Jurka J."/>
            <person name="Kapitonov V."/>
            <person name="Ovcharenko I."/>
            <person name="Putnam N.H."/>
            <person name="Shu S."/>
            <person name="Taher L."/>
            <person name="Blitz I.L."/>
            <person name="Blumberg B."/>
            <person name="Dichmann D.S."/>
            <person name="Dubchak I."/>
            <person name="Amaya E."/>
            <person name="Detter J.C."/>
            <person name="Fletcher R."/>
            <person name="Gerhard D.S."/>
            <person name="Goodstein D."/>
            <person name="Graves T."/>
            <person name="Grigoriev I.V."/>
            <person name="Grimwood J."/>
            <person name="Kawashima T."/>
            <person name="Lindquist E."/>
            <person name="Lucas S.M."/>
            <person name="Mead P.E."/>
            <person name="Mitros T."/>
            <person name="Ogino H."/>
            <person name="Ohta Y."/>
            <person name="Poliakov A.V."/>
            <person name="Pollet N."/>
            <person name="Robert J."/>
            <person name="Salamov A."/>
            <person name="Sater A.K."/>
            <person name="Schmutz J."/>
            <person name="Terry A."/>
            <person name="Vize P.D."/>
            <person name="Warren W.C."/>
            <person name="Wells D."/>
            <person name="Wills A."/>
            <person name="Wilson R.K."/>
            <person name="Zimmerman L.B."/>
            <person name="Zorn A.M."/>
            <person name="Grainger R."/>
            <person name="Grammer T."/>
            <person name="Khokha M.K."/>
            <person name="Richardson P.M."/>
            <person name="Rokhsar D.S."/>
        </authorList>
    </citation>
    <scope>NUCLEOTIDE SEQUENCE [LARGE SCALE GENOMIC DNA]</scope>
    <source>
        <strain evidence="10">Nigerian</strain>
    </source>
</reference>
<organism evidence="10">
    <name type="scientific">Xenopus tropicalis</name>
    <name type="common">Western clawed frog</name>
    <name type="synonym">Silurana tropicalis</name>
    <dbReference type="NCBI Taxonomy" id="8364"/>
    <lineage>
        <taxon>Eukaryota</taxon>
        <taxon>Metazoa</taxon>
        <taxon>Chordata</taxon>
        <taxon>Craniata</taxon>
        <taxon>Vertebrata</taxon>
        <taxon>Euteleostomi</taxon>
        <taxon>Amphibia</taxon>
        <taxon>Batrachia</taxon>
        <taxon>Anura</taxon>
        <taxon>Pipoidea</taxon>
        <taxon>Pipidae</taxon>
        <taxon>Xenopodinae</taxon>
        <taxon>Xenopus</taxon>
        <taxon>Silurana</taxon>
    </lineage>
</organism>
<dbReference type="InterPro" id="IPR013162">
    <property type="entry name" value="CD80_C2-set"/>
</dbReference>
<dbReference type="InterPro" id="IPR003599">
    <property type="entry name" value="Ig_sub"/>
</dbReference>
<dbReference type="SUPFAM" id="SSF48726">
    <property type="entry name" value="Immunoglobulin"/>
    <property type="match status" value="2"/>
</dbReference>
<keyword evidence="3" id="KW-0430">Lectin</keyword>
<evidence type="ECO:0000256" key="8">
    <source>
        <dbReference type="ARBA" id="ARBA00038361"/>
    </source>
</evidence>
<comment type="subcellular location">
    <subcellularLocation>
        <location evidence="1">Membrane</location>
        <topology evidence="1">Single-pass membrane protein</topology>
    </subcellularLocation>
</comment>
<evidence type="ECO:0000256" key="1">
    <source>
        <dbReference type="ARBA" id="ARBA00004167"/>
    </source>
</evidence>
<dbReference type="GO" id="GO:0016020">
    <property type="term" value="C:membrane"/>
    <property type="evidence" value="ECO:0007669"/>
    <property type="project" value="UniProtKB-SubCell"/>
</dbReference>
<dbReference type="GeneTree" id="ENSGT01010000222294"/>
<dbReference type="PANTHER" id="PTHR12035">
    <property type="entry name" value="SIALIC ACID BINDING IMMUNOGLOBULIN-LIKE LECTIN"/>
    <property type="match status" value="1"/>
</dbReference>
<evidence type="ECO:0000256" key="5">
    <source>
        <dbReference type="ARBA" id="ARBA00022989"/>
    </source>
</evidence>
<reference evidence="10" key="2">
    <citation type="submission" date="2020-05" db="UniProtKB">
        <authorList>
            <consortium name="Ensembl"/>
        </authorList>
    </citation>
    <scope>IDENTIFICATION</scope>
</reference>
<dbReference type="SMART" id="SM00409">
    <property type="entry name" value="IG"/>
    <property type="match status" value="2"/>
</dbReference>
<name>A0A6I8Q7E1_XENTR</name>
<proteinExistence type="inferred from homology"/>
<dbReference type="PANTHER" id="PTHR12035:SF125">
    <property type="entry name" value="SIALIC ACID-BINDING IG-LIKE LECTIN 5"/>
    <property type="match status" value="1"/>
</dbReference>
<dbReference type="Ensembl" id="ENSXETT00000092182">
    <property type="protein sequence ID" value="ENSXETP00000065389"/>
    <property type="gene ID" value="ENSXETG00000042210"/>
</dbReference>
<feature type="domain" description="Ig-like" evidence="9">
    <location>
        <begin position="131"/>
        <end position="232"/>
    </location>
</feature>
<keyword evidence="7" id="KW-1015">Disulfide bond</keyword>
<comment type="similarity">
    <text evidence="8">Belongs to the immunoglobulin superfamily. SIGLEC (sialic acid binding Ig-like lectin) family.</text>
</comment>
<dbReference type="GO" id="GO:0007155">
    <property type="term" value="P:cell adhesion"/>
    <property type="evidence" value="ECO:0007669"/>
    <property type="project" value="UniProtKB-KW"/>
</dbReference>